<dbReference type="EMBL" id="BPLR01002757">
    <property type="protein sequence ID" value="GIX77463.1"/>
    <property type="molecule type" value="Genomic_DNA"/>
</dbReference>
<evidence type="ECO:0000313" key="1">
    <source>
        <dbReference type="EMBL" id="GIX77463.1"/>
    </source>
</evidence>
<reference evidence="1 2" key="1">
    <citation type="submission" date="2021-06" db="EMBL/GenBank/DDBJ databases">
        <title>Caerostris extrusa draft genome.</title>
        <authorList>
            <person name="Kono N."/>
            <person name="Arakawa K."/>
        </authorList>
    </citation>
    <scope>NUCLEOTIDE SEQUENCE [LARGE SCALE GENOMIC DNA]</scope>
</reference>
<keyword evidence="2" id="KW-1185">Reference proteome</keyword>
<name>A0AAV4N0C6_CAEEX</name>
<protein>
    <submittedName>
        <fullName evidence="1">Uncharacterized protein</fullName>
    </submittedName>
</protein>
<dbReference type="Proteomes" id="UP001054945">
    <property type="component" value="Unassembled WGS sequence"/>
</dbReference>
<comment type="caution">
    <text evidence="1">The sequence shown here is derived from an EMBL/GenBank/DDBJ whole genome shotgun (WGS) entry which is preliminary data.</text>
</comment>
<gene>
    <name evidence="1" type="ORF">CEXT_563501</name>
</gene>
<sequence>MGNDAKRPYFFHNISQAAFQSDTHQKLCIPTPQCNNSEPKIGARLHVCFVKSALCSRFPWLPCDYHKKSLQNRLIRAHPFHSIISVVCSTGQTYWSVRILNAAGLQEDGYLETGAVGHLRRKRTTKGDLSRACDEGFAIVGLILFQEM</sequence>
<proteinExistence type="predicted"/>
<dbReference type="AlphaFoldDB" id="A0AAV4N0C6"/>
<organism evidence="1 2">
    <name type="scientific">Caerostris extrusa</name>
    <name type="common">Bark spider</name>
    <name type="synonym">Caerostris bankana</name>
    <dbReference type="NCBI Taxonomy" id="172846"/>
    <lineage>
        <taxon>Eukaryota</taxon>
        <taxon>Metazoa</taxon>
        <taxon>Ecdysozoa</taxon>
        <taxon>Arthropoda</taxon>
        <taxon>Chelicerata</taxon>
        <taxon>Arachnida</taxon>
        <taxon>Araneae</taxon>
        <taxon>Araneomorphae</taxon>
        <taxon>Entelegynae</taxon>
        <taxon>Araneoidea</taxon>
        <taxon>Araneidae</taxon>
        <taxon>Caerostris</taxon>
    </lineage>
</organism>
<evidence type="ECO:0000313" key="2">
    <source>
        <dbReference type="Proteomes" id="UP001054945"/>
    </source>
</evidence>
<accession>A0AAV4N0C6</accession>